<protein>
    <submittedName>
        <fullName evidence="1">Uncharacterized protein</fullName>
    </submittedName>
</protein>
<dbReference type="AlphaFoldDB" id="A0A8H6J495"/>
<evidence type="ECO:0000313" key="1">
    <source>
        <dbReference type="EMBL" id="KAF6806260.1"/>
    </source>
</evidence>
<organism evidence="1 2">
    <name type="scientific">Colletotrichum musicola</name>
    <dbReference type="NCBI Taxonomy" id="2175873"/>
    <lineage>
        <taxon>Eukaryota</taxon>
        <taxon>Fungi</taxon>
        <taxon>Dikarya</taxon>
        <taxon>Ascomycota</taxon>
        <taxon>Pezizomycotina</taxon>
        <taxon>Sordariomycetes</taxon>
        <taxon>Hypocreomycetidae</taxon>
        <taxon>Glomerellales</taxon>
        <taxon>Glomerellaceae</taxon>
        <taxon>Colletotrichum</taxon>
        <taxon>Colletotrichum orchidearum species complex</taxon>
    </lineage>
</organism>
<gene>
    <name evidence="1" type="ORF">CMUS01_14417</name>
</gene>
<reference evidence="1" key="1">
    <citation type="journal article" date="2020" name="Phytopathology">
        <title>Genome Sequence Resources of Colletotrichum truncatum, C. plurivorum, C. musicola, and C. sojae: Four Species Pathogenic to Soybean (Glycine max).</title>
        <authorList>
            <person name="Rogerio F."/>
            <person name="Boufleur T.R."/>
            <person name="Ciampi-Guillardi M."/>
            <person name="Sukno S.A."/>
            <person name="Thon M.R."/>
            <person name="Massola Junior N.S."/>
            <person name="Baroncelli R."/>
        </authorList>
    </citation>
    <scope>NUCLEOTIDE SEQUENCE</scope>
    <source>
        <strain evidence="1">LFN0074</strain>
    </source>
</reference>
<comment type="caution">
    <text evidence="1">The sequence shown here is derived from an EMBL/GenBank/DDBJ whole genome shotgun (WGS) entry which is preliminary data.</text>
</comment>
<dbReference type="EMBL" id="WIGM01001034">
    <property type="protein sequence ID" value="KAF6806260.1"/>
    <property type="molecule type" value="Genomic_DNA"/>
</dbReference>
<evidence type="ECO:0000313" key="2">
    <source>
        <dbReference type="Proteomes" id="UP000639643"/>
    </source>
</evidence>
<sequence>MWPCYTAAPVPVVFEPVPSERLSHRTTVQSNTGRNIELEATTTVMPA</sequence>
<proteinExistence type="predicted"/>
<name>A0A8H6J495_9PEZI</name>
<dbReference type="Proteomes" id="UP000639643">
    <property type="component" value="Unassembled WGS sequence"/>
</dbReference>
<accession>A0A8H6J495</accession>
<keyword evidence="2" id="KW-1185">Reference proteome</keyword>